<dbReference type="AlphaFoldDB" id="A0AAI8YW11"/>
<organism evidence="3 4">
    <name type="scientific">Lecanosticta acicola</name>
    <dbReference type="NCBI Taxonomy" id="111012"/>
    <lineage>
        <taxon>Eukaryota</taxon>
        <taxon>Fungi</taxon>
        <taxon>Dikarya</taxon>
        <taxon>Ascomycota</taxon>
        <taxon>Pezizomycotina</taxon>
        <taxon>Dothideomycetes</taxon>
        <taxon>Dothideomycetidae</taxon>
        <taxon>Mycosphaerellales</taxon>
        <taxon>Mycosphaerellaceae</taxon>
        <taxon>Lecanosticta</taxon>
    </lineage>
</organism>
<evidence type="ECO:0000256" key="1">
    <source>
        <dbReference type="SAM" id="MobiDB-lite"/>
    </source>
</evidence>
<evidence type="ECO:0000313" key="3">
    <source>
        <dbReference type="EMBL" id="CAK3936801.1"/>
    </source>
</evidence>
<dbReference type="GO" id="GO:0030687">
    <property type="term" value="C:preribosome, large subunit precursor"/>
    <property type="evidence" value="ECO:0007669"/>
    <property type="project" value="TreeGrafter"/>
</dbReference>
<gene>
    <name evidence="3" type="ORF">LECACI_7A003027</name>
</gene>
<dbReference type="InterPro" id="IPR019434">
    <property type="entry name" value="DUF2423"/>
</dbReference>
<comment type="caution">
    <text evidence="3">The sequence shown here is derived from an EMBL/GenBank/DDBJ whole genome shotgun (WGS) entry which is preliminary data.</text>
</comment>
<feature type="compositionally biased region" description="Basic residues" evidence="1">
    <location>
        <begin position="89"/>
        <end position="122"/>
    </location>
</feature>
<reference evidence="3" key="1">
    <citation type="submission" date="2023-11" db="EMBL/GenBank/DDBJ databases">
        <authorList>
            <person name="Alioto T."/>
            <person name="Alioto T."/>
            <person name="Gomez Garrido J."/>
        </authorList>
    </citation>
    <scope>NUCLEOTIDE SEQUENCE</scope>
</reference>
<dbReference type="Pfam" id="PF10338">
    <property type="entry name" value="YBL028C_N"/>
    <property type="match status" value="1"/>
</dbReference>
<protein>
    <recommendedName>
        <fullName evidence="2">DUF2423 domain-containing protein</fullName>
    </recommendedName>
</protein>
<accession>A0AAI8YW11</accession>
<proteinExistence type="predicted"/>
<evidence type="ECO:0000313" key="4">
    <source>
        <dbReference type="Proteomes" id="UP001296104"/>
    </source>
</evidence>
<keyword evidence="4" id="KW-1185">Reference proteome</keyword>
<feature type="region of interest" description="Disordered" evidence="1">
    <location>
        <begin position="39"/>
        <end position="122"/>
    </location>
</feature>
<feature type="domain" description="DUF2423" evidence="2">
    <location>
        <begin position="1"/>
        <end position="44"/>
    </location>
</feature>
<dbReference type="PANTHER" id="PTHR28219">
    <property type="entry name" value="UPF0642 PROTEIN YBL028C"/>
    <property type="match status" value="1"/>
</dbReference>
<dbReference type="PANTHER" id="PTHR28219:SF1">
    <property type="entry name" value="UPF0642 PROTEIN YBL028C"/>
    <property type="match status" value="1"/>
</dbReference>
<name>A0AAI8YW11_9PEZI</name>
<feature type="compositionally biased region" description="Basic and acidic residues" evidence="1">
    <location>
        <begin position="42"/>
        <end position="88"/>
    </location>
</feature>
<dbReference type="Proteomes" id="UP001296104">
    <property type="component" value="Unassembled WGS sequence"/>
</dbReference>
<evidence type="ECO:0000259" key="2">
    <source>
        <dbReference type="Pfam" id="PF10338"/>
    </source>
</evidence>
<sequence length="122" mass="14104">MAKSARASRIKKNNQALKKRVFDPVETARNERLSAKLLELAKAPKEKEQETEVEKEAEGTAEPTDTKDEKMDVDENGKPRRSNREIKRQHQVRAARIVKTHKKPRNQRHFPTHGSKKKGSKR</sequence>
<dbReference type="EMBL" id="CAVMBE010000014">
    <property type="protein sequence ID" value="CAK3936801.1"/>
    <property type="molecule type" value="Genomic_DNA"/>
</dbReference>